<protein>
    <submittedName>
        <fullName evidence="8">Pol polyprotein</fullName>
    </submittedName>
</protein>
<dbReference type="SUPFAM" id="SSF56672">
    <property type="entry name" value="DNA/RNA polymerases"/>
    <property type="match status" value="1"/>
</dbReference>
<evidence type="ECO:0000259" key="7">
    <source>
        <dbReference type="Pfam" id="PF17917"/>
    </source>
</evidence>
<evidence type="ECO:0000313" key="9">
    <source>
        <dbReference type="Proteomes" id="UP000735302"/>
    </source>
</evidence>
<sequence length="122" mass="14001">MRYDPKLDLRLACDASPYGIGAVLSHTTRNNEERPIAYITRTLHPAKKNYSQLDKEALAIVWAVRKFFNCLCGRHFTLVTDHQPLKFIFDLKKGIPAMSVARQQGYAAFLSGFDYTIEYRKS</sequence>
<dbReference type="Gene3D" id="3.10.20.370">
    <property type="match status" value="1"/>
</dbReference>
<keyword evidence="5" id="KW-0378">Hydrolase</keyword>
<dbReference type="InterPro" id="IPR043502">
    <property type="entry name" value="DNA/RNA_pol_sf"/>
</dbReference>
<evidence type="ECO:0000256" key="6">
    <source>
        <dbReference type="ARBA" id="ARBA00022918"/>
    </source>
</evidence>
<keyword evidence="4" id="KW-0255">Endonuclease</keyword>
<evidence type="ECO:0000313" key="8">
    <source>
        <dbReference type="EMBL" id="GFO22208.1"/>
    </source>
</evidence>
<gene>
    <name evidence="8" type="ORF">PoB_004871300</name>
</gene>
<dbReference type="GO" id="GO:0003964">
    <property type="term" value="F:RNA-directed DNA polymerase activity"/>
    <property type="evidence" value="ECO:0007669"/>
    <property type="project" value="UniProtKB-KW"/>
</dbReference>
<keyword evidence="9" id="KW-1185">Reference proteome</keyword>
<evidence type="ECO:0000256" key="2">
    <source>
        <dbReference type="ARBA" id="ARBA00022695"/>
    </source>
</evidence>
<dbReference type="PANTHER" id="PTHR37984:SF5">
    <property type="entry name" value="PROTEIN NYNRIN-LIKE"/>
    <property type="match status" value="1"/>
</dbReference>
<evidence type="ECO:0000256" key="4">
    <source>
        <dbReference type="ARBA" id="ARBA00022759"/>
    </source>
</evidence>
<keyword evidence="2" id="KW-0548">Nucleotidyltransferase</keyword>
<proteinExistence type="predicted"/>
<dbReference type="GO" id="GO:0004519">
    <property type="term" value="F:endonuclease activity"/>
    <property type="evidence" value="ECO:0007669"/>
    <property type="project" value="UniProtKB-KW"/>
</dbReference>
<dbReference type="InterPro" id="IPR050951">
    <property type="entry name" value="Retrovirus_Pol_polyprotein"/>
</dbReference>
<dbReference type="AlphaFoldDB" id="A0AAV4BRJ9"/>
<keyword evidence="3" id="KW-0540">Nuclease</keyword>
<dbReference type="CDD" id="cd09274">
    <property type="entry name" value="RNase_HI_RT_Ty3"/>
    <property type="match status" value="1"/>
</dbReference>
<keyword evidence="6" id="KW-0695">RNA-directed DNA polymerase</keyword>
<accession>A0AAV4BRJ9</accession>
<keyword evidence="1" id="KW-0808">Transferase</keyword>
<dbReference type="Proteomes" id="UP000735302">
    <property type="component" value="Unassembled WGS sequence"/>
</dbReference>
<organism evidence="8 9">
    <name type="scientific">Plakobranchus ocellatus</name>
    <dbReference type="NCBI Taxonomy" id="259542"/>
    <lineage>
        <taxon>Eukaryota</taxon>
        <taxon>Metazoa</taxon>
        <taxon>Spiralia</taxon>
        <taxon>Lophotrochozoa</taxon>
        <taxon>Mollusca</taxon>
        <taxon>Gastropoda</taxon>
        <taxon>Heterobranchia</taxon>
        <taxon>Euthyneura</taxon>
        <taxon>Panpulmonata</taxon>
        <taxon>Sacoglossa</taxon>
        <taxon>Placobranchoidea</taxon>
        <taxon>Plakobranchidae</taxon>
        <taxon>Plakobranchus</taxon>
    </lineage>
</organism>
<name>A0AAV4BRJ9_9GAST</name>
<comment type="caution">
    <text evidence="8">The sequence shown here is derived from an EMBL/GenBank/DDBJ whole genome shotgun (WGS) entry which is preliminary data.</text>
</comment>
<reference evidence="8 9" key="1">
    <citation type="journal article" date="2021" name="Elife">
        <title>Chloroplast acquisition without the gene transfer in kleptoplastic sea slugs, Plakobranchus ocellatus.</title>
        <authorList>
            <person name="Maeda T."/>
            <person name="Takahashi S."/>
            <person name="Yoshida T."/>
            <person name="Shimamura S."/>
            <person name="Takaki Y."/>
            <person name="Nagai Y."/>
            <person name="Toyoda A."/>
            <person name="Suzuki Y."/>
            <person name="Arimoto A."/>
            <person name="Ishii H."/>
            <person name="Satoh N."/>
            <person name="Nishiyama T."/>
            <person name="Hasebe M."/>
            <person name="Maruyama T."/>
            <person name="Minagawa J."/>
            <person name="Obokata J."/>
            <person name="Shigenobu S."/>
        </authorList>
    </citation>
    <scope>NUCLEOTIDE SEQUENCE [LARGE SCALE GENOMIC DNA]</scope>
</reference>
<dbReference type="PANTHER" id="PTHR37984">
    <property type="entry name" value="PROTEIN CBG26694"/>
    <property type="match status" value="1"/>
</dbReference>
<evidence type="ECO:0000256" key="1">
    <source>
        <dbReference type="ARBA" id="ARBA00022679"/>
    </source>
</evidence>
<dbReference type="Pfam" id="PF17917">
    <property type="entry name" value="RT_RNaseH"/>
    <property type="match status" value="1"/>
</dbReference>
<dbReference type="InterPro" id="IPR041373">
    <property type="entry name" value="RT_RNaseH"/>
</dbReference>
<feature type="domain" description="Reverse transcriptase RNase H-like" evidence="7">
    <location>
        <begin position="4"/>
        <end position="113"/>
    </location>
</feature>
<evidence type="ECO:0000256" key="3">
    <source>
        <dbReference type="ARBA" id="ARBA00022722"/>
    </source>
</evidence>
<dbReference type="EMBL" id="BLXT01005342">
    <property type="protein sequence ID" value="GFO22208.1"/>
    <property type="molecule type" value="Genomic_DNA"/>
</dbReference>
<dbReference type="GO" id="GO:0016787">
    <property type="term" value="F:hydrolase activity"/>
    <property type="evidence" value="ECO:0007669"/>
    <property type="project" value="UniProtKB-KW"/>
</dbReference>
<evidence type="ECO:0000256" key="5">
    <source>
        <dbReference type="ARBA" id="ARBA00022801"/>
    </source>
</evidence>
<dbReference type="FunFam" id="3.10.20.370:FF:000001">
    <property type="entry name" value="Retrovirus-related Pol polyprotein from transposon 17.6-like protein"/>
    <property type="match status" value="1"/>
</dbReference>